<dbReference type="GO" id="GO:0051087">
    <property type="term" value="F:protein-folding chaperone binding"/>
    <property type="evidence" value="ECO:0007669"/>
    <property type="project" value="InterPro"/>
</dbReference>
<dbReference type="InterPro" id="IPR036386">
    <property type="entry name" value="HscB_C_sf"/>
</dbReference>
<dbReference type="InterPro" id="IPR004640">
    <property type="entry name" value="HscB"/>
</dbReference>
<dbReference type="FunCoup" id="G0QQE4">
    <property type="interactions" value="90"/>
</dbReference>
<dbReference type="PANTHER" id="PTHR14021">
    <property type="entry name" value="IRON-SULFUR CLUSTER CO-CHAPERONE PROTEIN HSCB"/>
    <property type="match status" value="1"/>
</dbReference>
<reference evidence="4 5" key="1">
    <citation type="submission" date="2011-07" db="EMBL/GenBank/DDBJ databases">
        <authorList>
            <person name="Coyne R."/>
            <person name="Brami D."/>
            <person name="Johnson J."/>
            <person name="Hostetler J."/>
            <person name="Hannick L."/>
            <person name="Clark T."/>
            <person name="Cassidy-Hanley D."/>
            <person name="Inman J."/>
        </authorList>
    </citation>
    <scope>NUCLEOTIDE SEQUENCE [LARGE SCALE GENOMIC DNA]</scope>
    <source>
        <strain evidence="4 5">G5</strain>
    </source>
</reference>
<dbReference type="Gene3D" id="1.20.1280.20">
    <property type="entry name" value="HscB, C-terminal domain"/>
    <property type="match status" value="1"/>
</dbReference>
<evidence type="ECO:0000313" key="5">
    <source>
        <dbReference type="Proteomes" id="UP000008983"/>
    </source>
</evidence>
<dbReference type="PROSITE" id="PS50076">
    <property type="entry name" value="DNAJ_2"/>
    <property type="match status" value="1"/>
</dbReference>
<dbReference type="InterPro" id="IPR009073">
    <property type="entry name" value="HscB_oligo_C"/>
</dbReference>
<dbReference type="GO" id="GO:0051259">
    <property type="term" value="P:protein complex oligomerization"/>
    <property type="evidence" value="ECO:0007669"/>
    <property type="project" value="InterPro"/>
</dbReference>
<evidence type="ECO:0000256" key="1">
    <source>
        <dbReference type="ARBA" id="ARBA00010476"/>
    </source>
</evidence>
<comment type="similarity">
    <text evidence="1">Belongs to the HscB family.</text>
</comment>
<organism evidence="4 5">
    <name type="scientific">Ichthyophthirius multifiliis</name>
    <name type="common">White spot disease agent</name>
    <name type="synonym">Ich</name>
    <dbReference type="NCBI Taxonomy" id="5932"/>
    <lineage>
        <taxon>Eukaryota</taxon>
        <taxon>Sar</taxon>
        <taxon>Alveolata</taxon>
        <taxon>Ciliophora</taxon>
        <taxon>Intramacronucleata</taxon>
        <taxon>Oligohymenophorea</taxon>
        <taxon>Hymenostomatida</taxon>
        <taxon>Ophryoglenina</taxon>
        <taxon>Ichthyophthirius</taxon>
    </lineage>
</organism>
<keyword evidence="5" id="KW-1185">Reference proteome</keyword>
<dbReference type="OMA" id="YFAMQIK"/>
<dbReference type="STRING" id="857967.G0QQE4"/>
<dbReference type="GeneID" id="14908719"/>
<accession>G0QQE4</accession>
<dbReference type="Proteomes" id="UP000008983">
    <property type="component" value="Unassembled WGS sequence"/>
</dbReference>
<dbReference type="eggNOG" id="KOG3192">
    <property type="taxonomic scope" value="Eukaryota"/>
</dbReference>
<dbReference type="GO" id="GO:0044571">
    <property type="term" value="P:[2Fe-2S] cluster assembly"/>
    <property type="evidence" value="ECO:0007669"/>
    <property type="project" value="InterPro"/>
</dbReference>
<dbReference type="Gene3D" id="1.10.287.110">
    <property type="entry name" value="DnaJ domain"/>
    <property type="match status" value="1"/>
</dbReference>
<evidence type="ECO:0000259" key="3">
    <source>
        <dbReference type="PROSITE" id="PS50076"/>
    </source>
</evidence>
<protein>
    <submittedName>
        <fullName evidence="4">Iron-sulfur cluster co-chaperone, putative</fullName>
    </submittedName>
</protein>
<dbReference type="OrthoDB" id="448954at2759"/>
<evidence type="ECO:0000256" key="2">
    <source>
        <dbReference type="ARBA" id="ARBA00023186"/>
    </source>
</evidence>
<dbReference type="InParanoid" id="G0QQE4"/>
<gene>
    <name evidence="4" type="ORF">IMG5_077900</name>
</gene>
<dbReference type="NCBIfam" id="TIGR00714">
    <property type="entry name" value="hscB"/>
    <property type="match status" value="1"/>
</dbReference>
<proteinExistence type="inferred from homology"/>
<dbReference type="SUPFAM" id="SSF46565">
    <property type="entry name" value="Chaperone J-domain"/>
    <property type="match status" value="1"/>
</dbReference>
<dbReference type="InterPro" id="IPR001623">
    <property type="entry name" value="DnaJ_domain"/>
</dbReference>
<keyword evidence="2" id="KW-0143">Chaperone</keyword>
<evidence type="ECO:0000313" key="4">
    <source>
        <dbReference type="EMBL" id="EGR32553.1"/>
    </source>
</evidence>
<dbReference type="RefSeq" id="XP_004036539.1">
    <property type="nucleotide sequence ID" value="XM_004036491.1"/>
</dbReference>
<dbReference type="PANTHER" id="PTHR14021:SF15">
    <property type="entry name" value="IRON-SULFUR CLUSTER CO-CHAPERONE PROTEIN HSCB"/>
    <property type="match status" value="1"/>
</dbReference>
<sequence>MLFQKKVYNNTKPTFEINEKKLDQEYKKLQKCFHPDKYHSKSDKMLKFSETYSMYINEAYKALKDDLQRSEYLLNLLTHGKKDELLETIKDDEYFLKEVMEIRFEIEDCNNKDELDQHEQYVNQLKKETINKINQLLDQQDYQNAAIHIIKLRYHESTLENIKKIFEQIQNNKFQQQF</sequence>
<dbReference type="AlphaFoldDB" id="G0QQE4"/>
<dbReference type="GO" id="GO:0001671">
    <property type="term" value="F:ATPase activator activity"/>
    <property type="evidence" value="ECO:0007669"/>
    <property type="project" value="InterPro"/>
</dbReference>
<dbReference type="EMBL" id="GL983626">
    <property type="protein sequence ID" value="EGR32553.1"/>
    <property type="molecule type" value="Genomic_DNA"/>
</dbReference>
<feature type="domain" description="J" evidence="3">
    <location>
        <begin position="6"/>
        <end position="76"/>
    </location>
</feature>
<name>G0QQE4_ICHMU</name>
<dbReference type="Pfam" id="PF07743">
    <property type="entry name" value="HSCB_C"/>
    <property type="match status" value="1"/>
</dbReference>
<dbReference type="GO" id="GO:0005739">
    <property type="term" value="C:mitochondrion"/>
    <property type="evidence" value="ECO:0007669"/>
    <property type="project" value="TreeGrafter"/>
</dbReference>
<dbReference type="InterPro" id="IPR036869">
    <property type="entry name" value="J_dom_sf"/>
</dbReference>
<dbReference type="SUPFAM" id="SSF47144">
    <property type="entry name" value="HSC20 (HSCB), C-terminal oligomerisation domain"/>
    <property type="match status" value="1"/>
</dbReference>